<dbReference type="PROSITE" id="PS51194">
    <property type="entry name" value="HELICASE_CTER"/>
    <property type="match status" value="1"/>
</dbReference>
<evidence type="ECO:0000256" key="4">
    <source>
        <dbReference type="ARBA" id="ARBA00022723"/>
    </source>
</evidence>
<dbReference type="Pfam" id="PF00570">
    <property type="entry name" value="HRDC"/>
    <property type="match status" value="1"/>
</dbReference>
<accession>A0ABY7HJD9</accession>
<dbReference type="EMBL" id="CP114040">
    <property type="protein sequence ID" value="WAS99419.1"/>
    <property type="molecule type" value="Genomic_DNA"/>
</dbReference>
<dbReference type="InterPro" id="IPR002121">
    <property type="entry name" value="HRDC_dom"/>
</dbReference>
<evidence type="ECO:0000256" key="3">
    <source>
        <dbReference type="ARBA" id="ARBA00005446"/>
    </source>
</evidence>
<dbReference type="CDD" id="cd17920">
    <property type="entry name" value="DEXHc_RecQ"/>
    <property type="match status" value="1"/>
</dbReference>
<dbReference type="InterPro" id="IPR032284">
    <property type="entry name" value="RecQ_Zn-bd"/>
</dbReference>
<dbReference type="NCBIfam" id="TIGR00614">
    <property type="entry name" value="recQ_fam"/>
    <property type="match status" value="1"/>
</dbReference>
<dbReference type="InterPro" id="IPR004589">
    <property type="entry name" value="DNA_helicase_ATP-dep_RecQ"/>
</dbReference>
<dbReference type="SMART" id="SM00490">
    <property type="entry name" value="HELICc"/>
    <property type="match status" value="1"/>
</dbReference>
<feature type="region of interest" description="Disordered" evidence="15">
    <location>
        <begin position="570"/>
        <end position="597"/>
    </location>
</feature>
<feature type="compositionally biased region" description="Basic and acidic residues" evidence="15">
    <location>
        <begin position="1"/>
        <end position="12"/>
    </location>
</feature>
<evidence type="ECO:0000256" key="2">
    <source>
        <dbReference type="ARBA" id="ARBA00001947"/>
    </source>
</evidence>
<dbReference type="RefSeq" id="WP_269041780.1">
    <property type="nucleotide sequence ID" value="NZ_CP114040.1"/>
</dbReference>
<keyword evidence="9" id="KW-0238">DNA-binding</keyword>
<dbReference type="Pfam" id="PF09382">
    <property type="entry name" value="RQC"/>
    <property type="match status" value="1"/>
</dbReference>
<keyword evidence="4" id="KW-0479">Metal-binding</keyword>
<dbReference type="SMART" id="SM00487">
    <property type="entry name" value="DEXDc"/>
    <property type="match status" value="1"/>
</dbReference>
<evidence type="ECO:0000256" key="13">
    <source>
        <dbReference type="ARBA" id="ARBA00044535"/>
    </source>
</evidence>
<evidence type="ECO:0000256" key="14">
    <source>
        <dbReference type="ARBA" id="ARBA00044550"/>
    </source>
</evidence>
<feature type="domain" description="Helicase C-terminal" evidence="18">
    <location>
        <begin position="249"/>
        <end position="408"/>
    </location>
</feature>
<dbReference type="Pfam" id="PF00271">
    <property type="entry name" value="Helicase_C"/>
    <property type="match status" value="1"/>
</dbReference>
<gene>
    <name evidence="19" type="ORF">O0S08_25105</name>
</gene>
<evidence type="ECO:0000313" key="19">
    <source>
        <dbReference type="EMBL" id="WAS99419.1"/>
    </source>
</evidence>
<dbReference type="InterPro" id="IPR036388">
    <property type="entry name" value="WH-like_DNA-bd_sf"/>
</dbReference>
<dbReference type="SUPFAM" id="SSF46785">
    <property type="entry name" value="Winged helix' DNA-binding domain"/>
    <property type="match status" value="1"/>
</dbReference>
<dbReference type="PROSITE" id="PS51192">
    <property type="entry name" value="HELICASE_ATP_BIND_1"/>
    <property type="match status" value="1"/>
</dbReference>
<dbReference type="Pfam" id="PF16124">
    <property type="entry name" value="RecQ_Zn_bind"/>
    <property type="match status" value="1"/>
</dbReference>
<dbReference type="InterPro" id="IPR044876">
    <property type="entry name" value="HRDC_dom_sf"/>
</dbReference>
<keyword evidence="8" id="KW-0067">ATP-binding</keyword>
<dbReference type="InterPro" id="IPR010997">
    <property type="entry name" value="HRDC-like_sf"/>
</dbReference>
<dbReference type="PANTHER" id="PTHR13710:SF105">
    <property type="entry name" value="ATP-DEPENDENT DNA HELICASE Q1"/>
    <property type="match status" value="1"/>
</dbReference>
<comment type="similarity">
    <text evidence="3">Belongs to the helicase family. RecQ subfamily.</text>
</comment>
<evidence type="ECO:0000256" key="11">
    <source>
        <dbReference type="ARBA" id="ARBA00034617"/>
    </source>
</evidence>
<dbReference type="PANTHER" id="PTHR13710">
    <property type="entry name" value="DNA HELICASE RECQ FAMILY MEMBER"/>
    <property type="match status" value="1"/>
</dbReference>
<keyword evidence="7 19" id="KW-0347">Helicase</keyword>
<dbReference type="Pfam" id="PF00270">
    <property type="entry name" value="DEAD"/>
    <property type="match status" value="1"/>
</dbReference>
<evidence type="ECO:0000256" key="9">
    <source>
        <dbReference type="ARBA" id="ARBA00023125"/>
    </source>
</evidence>
<keyword evidence="10" id="KW-0413">Isomerase</keyword>
<dbReference type="SMART" id="SM00956">
    <property type="entry name" value="RQC"/>
    <property type="match status" value="1"/>
</dbReference>
<dbReference type="InterPro" id="IPR036390">
    <property type="entry name" value="WH_DNA-bd_sf"/>
</dbReference>
<keyword evidence="20" id="KW-1185">Reference proteome</keyword>
<dbReference type="PROSITE" id="PS50967">
    <property type="entry name" value="HRDC"/>
    <property type="match status" value="1"/>
</dbReference>
<dbReference type="InterPro" id="IPR014001">
    <property type="entry name" value="Helicase_ATP-bd"/>
</dbReference>
<evidence type="ECO:0000256" key="1">
    <source>
        <dbReference type="ARBA" id="ARBA00001946"/>
    </source>
</evidence>
<dbReference type="InterPro" id="IPR027417">
    <property type="entry name" value="P-loop_NTPase"/>
</dbReference>
<sequence length="677" mass="72889">MTSPGAHEHDATVRPAGPAAARPELAQADGPDFLGALQRLGYQSFRPGQAEAIEVLMQRRRLLLVAPTGGGKSLTFQLPASALPGTTIVLSPLIALMADQVRALEARGVTATFLASTLPGPEIGARLGAMARGHYKLVYVAPERLGAPAFREICRKIPIPLIAVDEAHCISEWGHDFRPEYLQIGELLADLPRARVLACTATATPVVRDEILSRLGLPADTPQIVRGFARPNLALHVAEEEDRRARERLIDRTIEAALGRAPGTRPSGQGAGDMSSGTAIIYAPTRKVTEQESVRLVARGWRAEAYHAGMEGPQREKVQARFSRGELDVVVATNAFGMGIDRADVRAVIHLAPPGSIEAYYQEVGRAGRDGRDALGLLLIAPGDLPLRRRLIERGGGDDSPPEPAVVEHKWNTFLELMRWAEGGSCRHDAILRHFGDEGEALGGCGRCDVCRQLSAEADDDPEATTLIVRKALSAVARIHRRFGLQAAVSLLRGAADERLERTGLVHTPTFGALREHDAAWLLRLLRRCVVAGWVDFTGDDRPVVVLTDIGRRVMRGELPARLLLPPRVRPASKDMLPGTGPGGPAPKGSSRAREAEPEAVLDAGALALFERLRAHRMQVASREGVPPYVVASDRSLRDLALLRPRTRDQLLLAHGIGPAKADKYGAGLLEVIAAAG</sequence>
<evidence type="ECO:0000256" key="10">
    <source>
        <dbReference type="ARBA" id="ARBA00023235"/>
    </source>
</evidence>
<feature type="domain" description="Helicase ATP-binding" evidence="17">
    <location>
        <begin position="53"/>
        <end position="221"/>
    </location>
</feature>
<name>A0ABY7HJD9_9BACT</name>
<keyword evidence="5" id="KW-0547">Nucleotide-binding</keyword>
<dbReference type="Gene3D" id="1.10.10.10">
    <property type="entry name" value="Winged helix-like DNA-binding domain superfamily/Winged helix DNA-binding domain"/>
    <property type="match status" value="1"/>
</dbReference>
<evidence type="ECO:0000256" key="5">
    <source>
        <dbReference type="ARBA" id="ARBA00022741"/>
    </source>
</evidence>
<dbReference type="Gene3D" id="3.40.50.300">
    <property type="entry name" value="P-loop containing nucleotide triphosphate hydrolases"/>
    <property type="match status" value="2"/>
</dbReference>
<evidence type="ECO:0000256" key="12">
    <source>
        <dbReference type="ARBA" id="ARBA00034808"/>
    </source>
</evidence>
<evidence type="ECO:0000256" key="7">
    <source>
        <dbReference type="ARBA" id="ARBA00022806"/>
    </source>
</evidence>
<comment type="cofactor">
    <cofactor evidence="1">
        <name>Mg(2+)</name>
        <dbReference type="ChEBI" id="CHEBI:18420"/>
    </cofactor>
</comment>
<dbReference type="InterPro" id="IPR001650">
    <property type="entry name" value="Helicase_C-like"/>
</dbReference>
<dbReference type="SMART" id="SM00341">
    <property type="entry name" value="HRDC"/>
    <property type="match status" value="1"/>
</dbReference>
<dbReference type="SUPFAM" id="SSF47819">
    <property type="entry name" value="HRDC-like"/>
    <property type="match status" value="1"/>
</dbReference>
<dbReference type="InterPro" id="IPR011545">
    <property type="entry name" value="DEAD/DEAH_box_helicase_dom"/>
</dbReference>
<dbReference type="Gene3D" id="1.10.150.80">
    <property type="entry name" value="HRDC domain"/>
    <property type="match status" value="1"/>
</dbReference>
<dbReference type="Proteomes" id="UP001164459">
    <property type="component" value="Chromosome"/>
</dbReference>
<keyword evidence="6" id="KW-0378">Hydrolase</keyword>
<dbReference type="EC" id="5.6.2.4" evidence="12"/>
<protein>
    <recommendedName>
        <fullName evidence="13">ATP-dependent DNA helicase RecQ</fullName>
        <ecNumber evidence="12">5.6.2.4</ecNumber>
    </recommendedName>
    <alternativeName>
        <fullName evidence="14">DNA 3'-5' helicase RecQ</fullName>
    </alternativeName>
</protein>
<evidence type="ECO:0000313" key="20">
    <source>
        <dbReference type="Proteomes" id="UP001164459"/>
    </source>
</evidence>
<evidence type="ECO:0000256" key="15">
    <source>
        <dbReference type="SAM" id="MobiDB-lite"/>
    </source>
</evidence>
<evidence type="ECO:0000256" key="8">
    <source>
        <dbReference type="ARBA" id="ARBA00022840"/>
    </source>
</evidence>
<proteinExistence type="inferred from homology"/>
<evidence type="ECO:0000259" key="16">
    <source>
        <dbReference type="PROSITE" id="PS50967"/>
    </source>
</evidence>
<evidence type="ECO:0000259" key="18">
    <source>
        <dbReference type="PROSITE" id="PS51194"/>
    </source>
</evidence>
<evidence type="ECO:0000256" key="6">
    <source>
        <dbReference type="ARBA" id="ARBA00022801"/>
    </source>
</evidence>
<dbReference type="InterPro" id="IPR018982">
    <property type="entry name" value="RQC_domain"/>
</dbReference>
<feature type="region of interest" description="Disordered" evidence="15">
    <location>
        <begin position="1"/>
        <end position="21"/>
    </location>
</feature>
<comment type="catalytic activity">
    <reaction evidence="11">
        <text>Couples ATP hydrolysis with the unwinding of duplex DNA by translocating in the 3'-5' direction.</text>
        <dbReference type="EC" id="5.6.2.4"/>
    </reaction>
</comment>
<organism evidence="19 20">
    <name type="scientific">Nannocystis punicea</name>
    <dbReference type="NCBI Taxonomy" id="2995304"/>
    <lineage>
        <taxon>Bacteria</taxon>
        <taxon>Pseudomonadati</taxon>
        <taxon>Myxococcota</taxon>
        <taxon>Polyangia</taxon>
        <taxon>Nannocystales</taxon>
        <taxon>Nannocystaceae</taxon>
        <taxon>Nannocystis</taxon>
    </lineage>
</organism>
<feature type="domain" description="HRDC" evidence="16">
    <location>
        <begin position="603"/>
        <end position="677"/>
    </location>
</feature>
<dbReference type="GO" id="GO:0004386">
    <property type="term" value="F:helicase activity"/>
    <property type="evidence" value="ECO:0007669"/>
    <property type="project" value="UniProtKB-KW"/>
</dbReference>
<evidence type="ECO:0000259" key="17">
    <source>
        <dbReference type="PROSITE" id="PS51192"/>
    </source>
</evidence>
<dbReference type="SUPFAM" id="SSF52540">
    <property type="entry name" value="P-loop containing nucleoside triphosphate hydrolases"/>
    <property type="match status" value="1"/>
</dbReference>
<reference evidence="19" key="1">
    <citation type="submission" date="2022-11" db="EMBL/GenBank/DDBJ databases">
        <title>Minimal conservation of predation-associated metabolite biosynthetic gene clusters underscores biosynthetic potential of Myxococcota including descriptions for ten novel species: Archangium lansinium sp. nov., Myxococcus landrumus sp. nov., Nannocystis bai.</title>
        <authorList>
            <person name="Ahearne A."/>
            <person name="Stevens C."/>
            <person name="Dowd S."/>
        </authorList>
    </citation>
    <scope>NUCLEOTIDE SEQUENCE</scope>
    <source>
        <strain evidence="19">Fl3</strain>
    </source>
</reference>
<comment type="cofactor">
    <cofactor evidence="2">
        <name>Zn(2+)</name>
        <dbReference type="ChEBI" id="CHEBI:29105"/>
    </cofactor>
</comment>